<sequence>MTSVKPTYDSQRARWLRHIEFFYGLYFLIYVLETLTPKIRRWSLLPGLPLLWIHIYVKNIDFRMPIFLWVIRFFYYGIILLDLSYSLLNRKATIILVKAVVTFCAMVLVEVCDHRSRWITFKKQTDEEVDLEQFYSERQTHEATFENNMD</sequence>
<organism evidence="2 3">
    <name type="scientific">Zygotorulaspora mrakii</name>
    <name type="common">Zygosaccharomyces mrakii</name>
    <dbReference type="NCBI Taxonomy" id="42260"/>
    <lineage>
        <taxon>Eukaryota</taxon>
        <taxon>Fungi</taxon>
        <taxon>Dikarya</taxon>
        <taxon>Ascomycota</taxon>
        <taxon>Saccharomycotina</taxon>
        <taxon>Saccharomycetes</taxon>
        <taxon>Saccharomycetales</taxon>
        <taxon>Saccharomycetaceae</taxon>
        <taxon>Zygotorulaspora</taxon>
    </lineage>
</organism>
<gene>
    <name evidence="2" type="ORF">HG535_0B03910</name>
</gene>
<accession>A0A7H9AYF4</accession>
<reference evidence="2 3" key="1">
    <citation type="submission" date="2020-07" db="EMBL/GenBank/DDBJ databases">
        <title>The yeast mating-type switching endonuclease HO is a domesticated member of an unorthodox homing genetic element family.</title>
        <authorList>
            <person name="Coughlan A.Y."/>
            <person name="Lombardi L."/>
            <person name="Braun-Galleani S."/>
            <person name="Martos A.R."/>
            <person name="Galeote V."/>
            <person name="Bigey F."/>
            <person name="Dequin S."/>
            <person name="Byrne K.P."/>
            <person name="Wolfe K.H."/>
        </authorList>
    </citation>
    <scope>NUCLEOTIDE SEQUENCE [LARGE SCALE GENOMIC DNA]</scope>
    <source>
        <strain evidence="2 3">NRRL Y-6702</strain>
    </source>
</reference>
<dbReference type="EMBL" id="CP058605">
    <property type="protein sequence ID" value="QLG71351.1"/>
    <property type="molecule type" value="Genomic_DNA"/>
</dbReference>
<evidence type="ECO:0000256" key="1">
    <source>
        <dbReference type="SAM" id="Phobius"/>
    </source>
</evidence>
<dbReference type="RefSeq" id="XP_037143079.1">
    <property type="nucleotide sequence ID" value="XM_037287184.1"/>
</dbReference>
<keyword evidence="1" id="KW-0472">Membrane</keyword>
<dbReference type="Proteomes" id="UP000509704">
    <property type="component" value="Chromosome 2"/>
</dbReference>
<evidence type="ECO:0000313" key="3">
    <source>
        <dbReference type="Proteomes" id="UP000509704"/>
    </source>
</evidence>
<name>A0A7H9AYF4_ZYGMR</name>
<evidence type="ECO:0000313" key="2">
    <source>
        <dbReference type="EMBL" id="QLG71351.1"/>
    </source>
</evidence>
<keyword evidence="3" id="KW-1185">Reference proteome</keyword>
<keyword evidence="1" id="KW-0812">Transmembrane</keyword>
<keyword evidence="1" id="KW-1133">Transmembrane helix</keyword>
<feature type="transmembrane region" description="Helical" evidence="1">
    <location>
        <begin position="15"/>
        <end position="33"/>
    </location>
</feature>
<proteinExistence type="predicted"/>
<dbReference type="GeneID" id="59235012"/>
<dbReference type="AlphaFoldDB" id="A0A7H9AYF4"/>
<dbReference type="KEGG" id="zmk:HG535_0B03910"/>
<feature type="transmembrane region" description="Helical" evidence="1">
    <location>
        <begin position="69"/>
        <end position="88"/>
    </location>
</feature>
<protein>
    <submittedName>
        <fullName evidence="2">Uncharacterized protein</fullName>
    </submittedName>
</protein>
<feature type="transmembrane region" description="Helical" evidence="1">
    <location>
        <begin position="94"/>
        <end position="112"/>
    </location>
</feature>